<proteinExistence type="predicted"/>
<dbReference type="Proteomes" id="UP001162156">
    <property type="component" value="Unassembled WGS sequence"/>
</dbReference>
<dbReference type="EMBL" id="JANEYF010004703">
    <property type="protein sequence ID" value="KAJ8930291.1"/>
    <property type="molecule type" value="Genomic_DNA"/>
</dbReference>
<comment type="caution">
    <text evidence="1">The sequence shown here is derived from an EMBL/GenBank/DDBJ whole genome shotgun (WGS) entry which is preliminary data.</text>
</comment>
<dbReference type="Pfam" id="PF03564">
    <property type="entry name" value="DUF1759"/>
    <property type="match status" value="1"/>
</dbReference>
<evidence type="ECO:0008006" key="3">
    <source>
        <dbReference type="Google" id="ProtNLM"/>
    </source>
</evidence>
<evidence type="ECO:0000313" key="2">
    <source>
        <dbReference type="Proteomes" id="UP001162156"/>
    </source>
</evidence>
<reference evidence="1" key="1">
    <citation type="journal article" date="2023" name="Insect Mol. Biol.">
        <title>Genome sequencing provides insights into the evolution of gene families encoding plant cell wall-degrading enzymes in longhorned beetles.</title>
        <authorList>
            <person name="Shin N.R."/>
            <person name="Okamura Y."/>
            <person name="Kirsch R."/>
            <person name="Pauchet Y."/>
        </authorList>
    </citation>
    <scope>NUCLEOTIDE SEQUENCE</scope>
    <source>
        <strain evidence="1">RBIC_L_NR</strain>
    </source>
</reference>
<name>A0AAV8WVU5_9CUCU</name>
<gene>
    <name evidence="1" type="ORF">NQ314_016910</name>
</gene>
<protein>
    <recommendedName>
        <fullName evidence="3">Gag-pol polyprotein</fullName>
    </recommendedName>
</protein>
<dbReference type="PANTHER" id="PTHR47331:SF1">
    <property type="entry name" value="GAG-LIKE PROTEIN"/>
    <property type="match status" value="1"/>
</dbReference>
<organism evidence="1 2">
    <name type="scientific">Rhamnusium bicolor</name>
    <dbReference type="NCBI Taxonomy" id="1586634"/>
    <lineage>
        <taxon>Eukaryota</taxon>
        <taxon>Metazoa</taxon>
        <taxon>Ecdysozoa</taxon>
        <taxon>Arthropoda</taxon>
        <taxon>Hexapoda</taxon>
        <taxon>Insecta</taxon>
        <taxon>Pterygota</taxon>
        <taxon>Neoptera</taxon>
        <taxon>Endopterygota</taxon>
        <taxon>Coleoptera</taxon>
        <taxon>Polyphaga</taxon>
        <taxon>Cucujiformia</taxon>
        <taxon>Chrysomeloidea</taxon>
        <taxon>Cerambycidae</taxon>
        <taxon>Lepturinae</taxon>
        <taxon>Rhagiini</taxon>
        <taxon>Rhamnusium</taxon>
    </lineage>
</organism>
<dbReference type="AlphaFoldDB" id="A0AAV8WVU5"/>
<dbReference type="PANTHER" id="PTHR47331">
    <property type="entry name" value="PHD-TYPE DOMAIN-CONTAINING PROTEIN"/>
    <property type="match status" value="1"/>
</dbReference>
<sequence length="382" mass="44548">MSAEQEEKLMNNRKSTKGSVTRIQNFVLDFNAEFDDILEIKIRSEKLEELWIKFNNVQDQLEEIDFTRHESHRVDFEAWNLLNERYNNKEFIINSHIQALFELPHMFKDSCSSLRNLISEVKQHLRSLQCLGLPVNSWDAIITYLVKSKLDSACRREWELSKGQVYSETDPPNLDEFLKFLERRCFSLESTSGNQEKYKFESKPKVSHMAAEQQYDSCLLCKEKHKLWSCSKFFNQNQDEKLKTIKRLGVCFNCLRKNHSAAECRGSSCRKCGKKHHTLIHFDNMLQRNYDSNQISQPRQQFSPESQAAEPQVNLHNLTQPGEILLATAIIKVQDAAQHWHFCRALLDSASQIHSQYQGKKGVKDIWASYNEGKSRCSCSVN</sequence>
<evidence type="ECO:0000313" key="1">
    <source>
        <dbReference type="EMBL" id="KAJ8930291.1"/>
    </source>
</evidence>
<dbReference type="InterPro" id="IPR005312">
    <property type="entry name" value="DUF1759"/>
</dbReference>
<accession>A0AAV8WVU5</accession>
<keyword evidence="2" id="KW-1185">Reference proteome</keyword>